<gene>
    <name evidence="1" type="ordered locus">KNP414_04302</name>
</gene>
<dbReference type="InterPro" id="IPR029058">
    <property type="entry name" value="AB_hydrolase_fold"/>
</dbReference>
<dbReference type="EMBL" id="CP002869">
    <property type="protein sequence ID" value="AEI42834.1"/>
    <property type="molecule type" value="Genomic_DNA"/>
</dbReference>
<dbReference type="Gene3D" id="3.40.50.1820">
    <property type="entry name" value="alpha/beta hydrolase"/>
    <property type="match status" value="1"/>
</dbReference>
<evidence type="ECO:0000313" key="1">
    <source>
        <dbReference type="EMBL" id="AEI42834.1"/>
    </source>
</evidence>
<reference evidence="2" key="1">
    <citation type="submission" date="2011-06" db="EMBL/GenBank/DDBJ databases">
        <title>Complete genome sequence of Paenibacillus mucilaginosus KNP414.</title>
        <authorList>
            <person name="Wang J."/>
            <person name="Hu S."/>
            <person name="Hu X."/>
            <person name="Zhang B."/>
            <person name="Dong D."/>
            <person name="Zhang S."/>
            <person name="Zhao K."/>
            <person name="Wu D."/>
        </authorList>
    </citation>
    <scope>NUCLEOTIDE SEQUENCE [LARGE SCALE GENOMIC DNA]</scope>
    <source>
        <strain evidence="2">KNP414</strain>
    </source>
</reference>
<dbReference type="HOGENOM" id="CLU_2771969_0_0_9"/>
<accession>F8FJI4</accession>
<protein>
    <submittedName>
        <fullName evidence="1">Putative alpha/beta hydrolase fold protein</fullName>
    </submittedName>
</protein>
<evidence type="ECO:0000313" key="2">
    <source>
        <dbReference type="Proteomes" id="UP000006620"/>
    </source>
</evidence>
<dbReference type="KEGG" id="pms:KNP414_04302"/>
<dbReference type="SUPFAM" id="SSF53474">
    <property type="entry name" value="alpha/beta-Hydrolases"/>
    <property type="match status" value="1"/>
</dbReference>
<dbReference type="PATRIC" id="fig|1036673.3.peg.3958"/>
<sequence length="69" mass="7933">MPVLLVHAEWDIDVPLELAQSFFTSLTGAVYRRWVEIGEGTHMVLLEKNRLQAFQAIQVFLDEEYSPAL</sequence>
<dbReference type="AlphaFoldDB" id="F8FJI4"/>
<keyword evidence="1" id="KW-0378">Hydrolase</keyword>
<dbReference type="GO" id="GO:0016787">
    <property type="term" value="F:hydrolase activity"/>
    <property type="evidence" value="ECO:0007669"/>
    <property type="project" value="UniProtKB-KW"/>
</dbReference>
<proteinExistence type="predicted"/>
<reference evidence="1 2" key="2">
    <citation type="journal article" date="2013" name="Genome Announc.">
        <title>Genome Sequence of Growth-Improving Paenibacillus mucilaginosus Strain KNP414.</title>
        <authorList>
            <person name="Lu J.J."/>
            <person name="Wang J.F."/>
            <person name="Hu X.F."/>
        </authorList>
    </citation>
    <scope>NUCLEOTIDE SEQUENCE [LARGE SCALE GENOMIC DNA]</scope>
    <source>
        <strain evidence="1 2">KNP414</strain>
    </source>
</reference>
<organism evidence="1 2">
    <name type="scientific">Paenibacillus mucilaginosus (strain KNP414)</name>
    <dbReference type="NCBI Taxonomy" id="1036673"/>
    <lineage>
        <taxon>Bacteria</taxon>
        <taxon>Bacillati</taxon>
        <taxon>Bacillota</taxon>
        <taxon>Bacilli</taxon>
        <taxon>Bacillales</taxon>
        <taxon>Paenibacillaceae</taxon>
        <taxon>Paenibacillus</taxon>
    </lineage>
</organism>
<name>F8FJI4_PAEMK</name>
<dbReference type="Proteomes" id="UP000006620">
    <property type="component" value="Chromosome"/>
</dbReference>